<dbReference type="EMBL" id="BRZM01000519">
    <property type="protein sequence ID" value="GLD71127.1"/>
    <property type="molecule type" value="Genomic_DNA"/>
</dbReference>
<name>A0AAD3NAX0_LATJO</name>
<reference evidence="1" key="1">
    <citation type="submission" date="2022-08" db="EMBL/GenBank/DDBJ databases">
        <title>Genome sequencing of akame (Lates japonicus).</title>
        <authorList>
            <person name="Hashiguchi Y."/>
            <person name="Takahashi H."/>
        </authorList>
    </citation>
    <scope>NUCLEOTIDE SEQUENCE</scope>
    <source>
        <strain evidence="1">Kochi</strain>
    </source>
</reference>
<proteinExistence type="predicted"/>
<comment type="caution">
    <text evidence="1">The sequence shown here is derived from an EMBL/GenBank/DDBJ whole genome shotgun (WGS) entry which is preliminary data.</text>
</comment>
<keyword evidence="2" id="KW-1185">Reference proteome</keyword>
<evidence type="ECO:0000313" key="2">
    <source>
        <dbReference type="Proteomes" id="UP001279410"/>
    </source>
</evidence>
<organism evidence="1 2">
    <name type="scientific">Lates japonicus</name>
    <name type="common">Japanese lates</name>
    <dbReference type="NCBI Taxonomy" id="270547"/>
    <lineage>
        <taxon>Eukaryota</taxon>
        <taxon>Metazoa</taxon>
        <taxon>Chordata</taxon>
        <taxon>Craniata</taxon>
        <taxon>Vertebrata</taxon>
        <taxon>Euteleostomi</taxon>
        <taxon>Actinopterygii</taxon>
        <taxon>Neopterygii</taxon>
        <taxon>Teleostei</taxon>
        <taxon>Neoteleostei</taxon>
        <taxon>Acanthomorphata</taxon>
        <taxon>Carangaria</taxon>
        <taxon>Carangaria incertae sedis</taxon>
        <taxon>Centropomidae</taxon>
        <taxon>Lates</taxon>
    </lineage>
</organism>
<sequence length="181" mass="20316">MIALTFDTKTKAASRYSALTPKPAMMFKADSSGGKSAGQASEITRFRIEPALANKCDGHMKVWRTEESEGAADITSSRGMPKLQINEIDFDTKIKMLVKAFLADKSSLRSLLYNQAFQASMFALVTQSQVLLKCQLKCLMDRVGSLEDELRPFCRCSPEETERIKEIVQDGFSKDEEESYY</sequence>
<gene>
    <name evidence="1" type="ORF">AKAME5_002244800</name>
</gene>
<dbReference type="AlphaFoldDB" id="A0AAD3NAX0"/>
<protein>
    <submittedName>
        <fullName evidence="1">Uncharacterized protein</fullName>
    </submittedName>
</protein>
<accession>A0AAD3NAX0</accession>
<dbReference type="Proteomes" id="UP001279410">
    <property type="component" value="Unassembled WGS sequence"/>
</dbReference>
<evidence type="ECO:0000313" key="1">
    <source>
        <dbReference type="EMBL" id="GLD71127.1"/>
    </source>
</evidence>